<dbReference type="Gene3D" id="3.40.30.10">
    <property type="entry name" value="Glutaredoxin"/>
    <property type="match status" value="1"/>
</dbReference>
<dbReference type="PANTHER" id="PTHR44051:SF9">
    <property type="entry name" value="GLUTATHIONE S-TRANSFERASE 1"/>
    <property type="match status" value="1"/>
</dbReference>
<evidence type="ECO:0000313" key="4">
    <source>
        <dbReference type="Proteomes" id="UP000054302"/>
    </source>
</evidence>
<evidence type="ECO:0000313" key="3">
    <source>
        <dbReference type="EMBL" id="KIV93033.1"/>
    </source>
</evidence>
<dbReference type="InterPro" id="IPR040079">
    <property type="entry name" value="Glutathione_S-Trfase"/>
</dbReference>
<evidence type="ECO:0000256" key="1">
    <source>
        <dbReference type="ARBA" id="ARBA00007409"/>
    </source>
</evidence>
<protein>
    <recommendedName>
        <fullName evidence="2">GST C-terminal domain-containing protein</fullName>
    </recommendedName>
</protein>
<dbReference type="InterPro" id="IPR004045">
    <property type="entry name" value="Glutathione_S-Trfase_N"/>
</dbReference>
<dbReference type="VEuPathDB" id="FungiDB:PV10_04278"/>
<dbReference type="SFLD" id="SFLDS00019">
    <property type="entry name" value="Glutathione_Transferase_(cytos"/>
    <property type="match status" value="1"/>
</dbReference>
<dbReference type="InterPro" id="IPR004046">
    <property type="entry name" value="GST_C"/>
</dbReference>
<proteinExistence type="inferred from homology"/>
<reference evidence="3 4" key="1">
    <citation type="submission" date="2015-01" db="EMBL/GenBank/DDBJ databases">
        <title>The Genome Sequence of Exophiala mesophila CBS40295.</title>
        <authorList>
            <consortium name="The Broad Institute Genomics Platform"/>
            <person name="Cuomo C."/>
            <person name="de Hoog S."/>
            <person name="Gorbushina A."/>
            <person name="Stielow B."/>
            <person name="Teixiera M."/>
            <person name="Abouelleil A."/>
            <person name="Chapman S.B."/>
            <person name="Priest M."/>
            <person name="Young S.K."/>
            <person name="Wortman J."/>
            <person name="Nusbaum C."/>
            <person name="Birren B."/>
        </authorList>
    </citation>
    <scope>NUCLEOTIDE SEQUENCE [LARGE SCALE GENOMIC DNA]</scope>
    <source>
        <strain evidence="3 4">CBS 40295</strain>
    </source>
</reference>
<dbReference type="Gene3D" id="1.20.1050.10">
    <property type="match status" value="1"/>
</dbReference>
<dbReference type="OrthoDB" id="2098326at2759"/>
<dbReference type="EMBL" id="KN847522">
    <property type="protein sequence ID" value="KIV93033.1"/>
    <property type="molecule type" value="Genomic_DNA"/>
</dbReference>
<dbReference type="Pfam" id="PF13417">
    <property type="entry name" value="GST_N_3"/>
    <property type="match status" value="1"/>
</dbReference>
<gene>
    <name evidence="3" type="ORF">PV10_04278</name>
</gene>
<accession>A0A0D2A1Z0</accession>
<dbReference type="SUPFAM" id="SSF52833">
    <property type="entry name" value="Thioredoxin-like"/>
    <property type="match status" value="1"/>
</dbReference>
<keyword evidence="4" id="KW-1185">Reference proteome</keyword>
<dbReference type="Pfam" id="PF00043">
    <property type="entry name" value="GST_C"/>
    <property type="match status" value="1"/>
</dbReference>
<name>A0A0D2A1Z0_EXOME</name>
<dbReference type="Proteomes" id="UP000054302">
    <property type="component" value="Unassembled WGS sequence"/>
</dbReference>
<evidence type="ECO:0000259" key="2">
    <source>
        <dbReference type="PROSITE" id="PS50405"/>
    </source>
</evidence>
<dbReference type="RefSeq" id="XP_016224607.1">
    <property type="nucleotide sequence ID" value="XM_016368819.1"/>
</dbReference>
<dbReference type="SUPFAM" id="SSF47616">
    <property type="entry name" value="GST C-terminal domain-like"/>
    <property type="match status" value="1"/>
</dbReference>
<dbReference type="HOGENOM" id="CLU_011226_15_5_1"/>
<comment type="similarity">
    <text evidence="1">Belongs to the GST superfamily.</text>
</comment>
<dbReference type="PANTHER" id="PTHR44051">
    <property type="entry name" value="GLUTATHIONE S-TRANSFERASE-RELATED"/>
    <property type="match status" value="1"/>
</dbReference>
<dbReference type="InterPro" id="IPR010987">
    <property type="entry name" value="Glutathione-S-Trfase_C-like"/>
</dbReference>
<dbReference type="GeneID" id="27322123"/>
<dbReference type="OMA" id="GLADFNM"/>
<sequence>MAFDKDTVFPRLYHLESSSSLRVLWALEELNETKGLEYSIKKIPRSMNAYPTKEAHPTGKAPILCIGPKPEEALAEAGHILAYLANTYAEGMWAPDKEDQDRDAFFERFANASVLHKTDALLILEVPAQVYPLFLGYLGYFWYLPMIRRFKSDLKTLYQFMEDSLSDEKPWFAGKRRGLADFNAIWAMDIGSQRGYFDGKAFPKLQNWLDRVHALPAYQRALEKGGKFNVKSF</sequence>
<organism evidence="3 4">
    <name type="scientific">Exophiala mesophila</name>
    <name type="common">Black yeast-like fungus</name>
    <dbReference type="NCBI Taxonomy" id="212818"/>
    <lineage>
        <taxon>Eukaryota</taxon>
        <taxon>Fungi</taxon>
        <taxon>Dikarya</taxon>
        <taxon>Ascomycota</taxon>
        <taxon>Pezizomycotina</taxon>
        <taxon>Eurotiomycetes</taxon>
        <taxon>Chaetothyriomycetidae</taxon>
        <taxon>Chaetothyriales</taxon>
        <taxon>Herpotrichiellaceae</taxon>
        <taxon>Exophiala</taxon>
    </lineage>
</organism>
<feature type="domain" description="GST C-terminal" evidence="2">
    <location>
        <begin position="116"/>
        <end position="233"/>
    </location>
</feature>
<dbReference type="AlphaFoldDB" id="A0A0D2A1Z0"/>
<dbReference type="InterPro" id="IPR036282">
    <property type="entry name" value="Glutathione-S-Trfase_C_sf"/>
</dbReference>
<dbReference type="STRING" id="212818.A0A0D2A1Z0"/>
<dbReference type="InterPro" id="IPR036249">
    <property type="entry name" value="Thioredoxin-like_sf"/>
</dbReference>
<dbReference type="PROSITE" id="PS50405">
    <property type="entry name" value="GST_CTER"/>
    <property type="match status" value="1"/>
</dbReference>